<name>Q21UB3_ALBFT</name>
<reference evidence="3" key="1">
    <citation type="submission" date="2006-02" db="EMBL/GenBank/DDBJ databases">
        <title>Complete sequence of chromosome of Rhodoferax ferrireducens DSM 15236.</title>
        <authorList>
            <person name="Copeland A."/>
            <person name="Lucas S."/>
            <person name="Lapidus A."/>
            <person name="Barry K."/>
            <person name="Detter J.C."/>
            <person name="Glavina del Rio T."/>
            <person name="Hammon N."/>
            <person name="Israni S."/>
            <person name="Pitluck S."/>
            <person name="Brettin T."/>
            <person name="Bruce D."/>
            <person name="Han C."/>
            <person name="Tapia R."/>
            <person name="Gilna P."/>
            <person name="Kiss H."/>
            <person name="Schmutz J."/>
            <person name="Larimer F."/>
            <person name="Land M."/>
            <person name="Kyrpides N."/>
            <person name="Ivanova N."/>
            <person name="Richardson P."/>
        </authorList>
    </citation>
    <scope>NUCLEOTIDE SEQUENCE [LARGE SCALE GENOMIC DNA]</scope>
    <source>
        <strain evidence="3">ATCC BAA-621 / DSM 15236 / T118</strain>
    </source>
</reference>
<keyword evidence="3" id="KW-1185">Reference proteome</keyword>
<dbReference type="AlphaFoldDB" id="Q21UB3"/>
<accession>Q21UB3</accession>
<dbReference type="InterPro" id="IPR009858">
    <property type="entry name" value="DUF1415"/>
</dbReference>
<proteinExistence type="predicted"/>
<dbReference type="RefSeq" id="WP_011465206.1">
    <property type="nucleotide sequence ID" value="NC_007908.1"/>
</dbReference>
<dbReference type="Pfam" id="PF07209">
    <property type="entry name" value="DUF1415"/>
    <property type="match status" value="1"/>
</dbReference>
<gene>
    <name evidence="2" type="ordered locus">Rfer_2929</name>
</gene>
<dbReference type="Proteomes" id="UP000008332">
    <property type="component" value="Chromosome"/>
</dbReference>
<evidence type="ECO:0000313" key="3">
    <source>
        <dbReference type="Proteomes" id="UP000008332"/>
    </source>
</evidence>
<protein>
    <recommendedName>
        <fullName evidence="4">Peptidase</fullName>
    </recommendedName>
</protein>
<dbReference type="OrthoDB" id="277390at2"/>
<dbReference type="EMBL" id="CP000267">
    <property type="protein sequence ID" value="ABD70640.1"/>
    <property type="molecule type" value="Genomic_DNA"/>
</dbReference>
<dbReference type="eggNOG" id="COG3310">
    <property type="taxonomic scope" value="Bacteria"/>
</dbReference>
<evidence type="ECO:0000313" key="2">
    <source>
        <dbReference type="EMBL" id="ABD70640.1"/>
    </source>
</evidence>
<evidence type="ECO:0008006" key="4">
    <source>
        <dbReference type="Google" id="ProtNLM"/>
    </source>
</evidence>
<dbReference type="KEGG" id="rfr:Rfer_2929"/>
<organism evidence="2 3">
    <name type="scientific">Albidiferax ferrireducens (strain ATCC BAA-621 / DSM 15236 / T118)</name>
    <name type="common">Rhodoferax ferrireducens</name>
    <dbReference type="NCBI Taxonomy" id="338969"/>
    <lineage>
        <taxon>Bacteria</taxon>
        <taxon>Pseudomonadati</taxon>
        <taxon>Pseudomonadota</taxon>
        <taxon>Betaproteobacteria</taxon>
        <taxon>Burkholderiales</taxon>
        <taxon>Comamonadaceae</taxon>
        <taxon>Rhodoferax</taxon>
    </lineage>
</organism>
<evidence type="ECO:0000256" key="1">
    <source>
        <dbReference type="SAM" id="MobiDB-lite"/>
    </source>
</evidence>
<dbReference type="HOGENOM" id="CLU_093792_0_0_4"/>
<dbReference type="STRING" id="338969.Rfer_2929"/>
<sequence length="206" mass="22287">MPAPSQVAIDDTRAWLERAVIGLNLCPFAKGVHVKGQVHYAVSHATTSQALLHDLEFELKQLLALDASERDTTLLILSEGLADFLDFNDFLAEADQALVDLALDGILQIAPLHPLFQFAGTSDDDITNYTNRSPYPTLHLLREDSIDRAVAAFPDAESIYEVNMQTMERLGVEGWVALGVGRSGGDPVASPEIELPATAPHGSKNA</sequence>
<feature type="region of interest" description="Disordered" evidence="1">
    <location>
        <begin position="187"/>
        <end position="206"/>
    </location>
</feature>